<evidence type="ECO:0000256" key="2">
    <source>
        <dbReference type="ARBA" id="ARBA00023180"/>
    </source>
</evidence>
<evidence type="ECO:0008006" key="6">
    <source>
        <dbReference type="Google" id="ProtNLM"/>
    </source>
</evidence>
<dbReference type="GO" id="GO:0003993">
    <property type="term" value="F:acid phosphatase activity"/>
    <property type="evidence" value="ECO:0007669"/>
    <property type="project" value="InterPro"/>
</dbReference>
<dbReference type="PIRSF" id="PIRSF002674">
    <property type="entry name" value="VSP"/>
    <property type="match status" value="1"/>
</dbReference>
<reference evidence="5" key="1">
    <citation type="submission" date="2023-03" db="UniProtKB">
        <authorList>
            <consortium name="EnsemblPlants"/>
        </authorList>
    </citation>
    <scope>IDENTIFICATION</scope>
</reference>
<dbReference type="EnsemblPlants" id="MELO3C004600.2.1">
    <property type="protein sequence ID" value="MELO3C004600.2.1"/>
    <property type="gene ID" value="MELO3C004600.2"/>
</dbReference>
<dbReference type="SUPFAM" id="SSF56784">
    <property type="entry name" value="HAD-like"/>
    <property type="match status" value="1"/>
</dbReference>
<name>A0A9I9CJP2_CUCME</name>
<dbReference type="GO" id="GO:0045735">
    <property type="term" value="F:nutrient reservoir activity"/>
    <property type="evidence" value="ECO:0007669"/>
    <property type="project" value="UniProtKB-UniRule"/>
</dbReference>
<sequence length="262" mass="29382">FQPWLLPLQFSPFSFSFSIVATTVSSTDDQVIRMYPKQHIVGAEGDPNCESWKYSIEVNNAGTWYSIPRPCIEFVREYINTGGYLADSRSAAAFSLTFARSVKVGEGKGMDAWIFDVDETLLSNMPYYKATGFGTEPYNETSYNEWVETGLAPALPATLSVYKWVKKLGFKIFILTGRPTSLAAITQQNLIDAGYSGWEKLILRGPEDEGKKATVYKSEKRAEIVKQGYTIQGNTGDQWSDLIGYAVSKRSFKLPNPMYYVP</sequence>
<feature type="signal peptide" evidence="4">
    <location>
        <begin position="1"/>
        <end position="16"/>
    </location>
</feature>
<keyword evidence="3" id="KW-0758">Storage protein</keyword>
<comment type="function">
    <text evidence="3">May function as somatic storage protein during early seedling development.</text>
</comment>
<dbReference type="InterPro" id="IPR023214">
    <property type="entry name" value="HAD_sf"/>
</dbReference>
<dbReference type="Pfam" id="PF03767">
    <property type="entry name" value="Acid_phosphat_B"/>
    <property type="match status" value="1"/>
</dbReference>
<protein>
    <recommendedName>
        <fullName evidence="6">Acid phosphatase 1-like</fullName>
    </recommendedName>
</protein>
<proteinExistence type="inferred from homology"/>
<organism evidence="5">
    <name type="scientific">Cucumis melo</name>
    <name type="common">Muskmelon</name>
    <dbReference type="NCBI Taxonomy" id="3656"/>
    <lineage>
        <taxon>Eukaryota</taxon>
        <taxon>Viridiplantae</taxon>
        <taxon>Streptophyta</taxon>
        <taxon>Embryophyta</taxon>
        <taxon>Tracheophyta</taxon>
        <taxon>Spermatophyta</taxon>
        <taxon>Magnoliopsida</taxon>
        <taxon>eudicotyledons</taxon>
        <taxon>Gunneridae</taxon>
        <taxon>Pentapetalae</taxon>
        <taxon>rosids</taxon>
        <taxon>fabids</taxon>
        <taxon>Cucurbitales</taxon>
        <taxon>Cucurbitaceae</taxon>
        <taxon>Benincaseae</taxon>
        <taxon>Cucumis</taxon>
    </lineage>
</organism>
<evidence type="ECO:0000256" key="3">
    <source>
        <dbReference type="PIRNR" id="PIRNR002674"/>
    </source>
</evidence>
<dbReference type="PANTHER" id="PTHR31284:SF10">
    <property type="entry name" value="ACID PHOSPHATASE-LIKE PROTEIN"/>
    <property type="match status" value="1"/>
</dbReference>
<dbReference type="InterPro" id="IPR036412">
    <property type="entry name" value="HAD-like_sf"/>
</dbReference>
<evidence type="ECO:0000256" key="1">
    <source>
        <dbReference type="ARBA" id="ARBA00022729"/>
    </source>
</evidence>
<dbReference type="Gene3D" id="3.40.50.1000">
    <property type="entry name" value="HAD superfamily/HAD-like"/>
    <property type="match status" value="1"/>
</dbReference>
<feature type="chain" id="PRO_5039926606" description="Acid phosphatase 1-like" evidence="4">
    <location>
        <begin position="17"/>
        <end position="262"/>
    </location>
</feature>
<dbReference type="InterPro" id="IPR014403">
    <property type="entry name" value="APS1/VSP"/>
</dbReference>
<evidence type="ECO:0000313" key="5">
    <source>
        <dbReference type="EnsemblPlants" id="MELO3C004600.2.1"/>
    </source>
</evidence>
<comment type="similarity">
    <text evidence="3">Belongs to the APS1/VSP family.</text>
</comment>
<evidence type="ECO:0000256" key="4">
    <source>
        <dbReference type="SAM" id="SignalP"/>
    </source>
</evidence>
<dbReference type="PANTHER" id="PTHR31284">
    <property type="entry name" value="ACID PHOSPHATASE-LIKE PROTEIN"/>
    <property type="match status" value="1"/>
</dbReference>
<accession>A0A9I9CJP2</accession>
<dbReference type="NCBIfam" id="TIGR01675">
    <property type="entry name" value="plant-AP"/>
    <property type="match status" value="1"/>
</dbReference>
<dbReference type="AlphaFoldDB" id="A0A9I9CJP2"/>
<dbReference type="CDD" id="cd07535">
    <property type="entry name" value="HAD_VSP"/>
    <property type="match status" value="1"/>
</dbReference>
<keyword evidence="2" id="KW-0325">Glycoprotein</keyword>
<dbReference type="InterPro" id="IPR010028">
    <property type="entry name" value="Acid_phosphatase_pln"/>
</dbReference>
<keyword evidence="1 4" id="KW-0732">Signal</keyword>
<dbReference type="InterPro" id="IPR005519">
    <property type="entry name" value="Acid_phosphat_B-like"/>
</dbReference>
<dbReference type="Gramene" id="MELO3C004600.2.1">
    <property type="protein sequence ID" value="MELO3C004600.2.1"/>
    <property type="gene ID" value="MELO3C004600.2"/>
</dbReference>